<evidence type="ECO:0000313" key="1">
    <source>
        <dbReference type="Proteomes" id="UP000694865"/>
    </source>
</evidence>
<organism evidence="1 2">
    <name type="scientific">Saccoglossus kowalevskii</name>
    <name type="common">Acorn worm</name>
    <dbReference type="NCBI Taxonomy" id="10224"/>
    <lineage>
        <taxon>Eukaryota</taxon>
        <taxon>Metazoa</taxon>
        <taxon>Hemichordata</taxon>
        <taxon>Enteropneusta</taxon>
        <taxon>Harrimaniidae</taxon>
        <taxon>Saccoglossus</taxon>
    </lineage>
</organism>
<evidence type="ECO:0000313" key="2">
    <source>
        <dbReference type="RefSeq" id="XP_002738467.1"/>
    </source>
</evidence>
<sequence>MWLTVIRMAHRAVRTPIPGRQWSGKHRRPIVMTKWRIRNTVNRLERQAENDRLISKPFLTQEEEYGHALKRKIIARAELHEVRKQTLPEHKRMEDHFEHLNVHKNWGHE</sequence>
<name>A0ABM0GVV3_SACKO</name>
<dbReference type="Proteomes" id="UP000694865">
    <property type="component" value="Unplaced"/>
</dbReference>
<keyword evidence="1" id="KW-1185">Reference proteome</keyword>
<dbReference type="InterPro" id="IPR016576">
    <property type="entry name" value="Ribosomal_mL63"/>
</dbReference>
<dbReference type="PANTHER" id="PTHR14520:SF4">
    <property type="entry name" value="LARGE RIBOSOMAL SUBUNIT PROTEIN ML63"/>
    <property type="match status" value="1"/>
</dbReference>
<dbReference type="PANTHER" id="PTHR14520">
    <property type="entry name" value="MITOCHONDRIAL RIBOSOMAL PROTEIN 63"/>
    <property type="match status" value="1"/>
</dbReference>
<gene>
    <name evidence="2" type="primary">LOC100374887</name>
</gene>
<accession>A0ABM0GVV3</accession>
<proteinExistence type="predicted"/>
<dbReference type="Pfam" id="PF14978">
    <property type="entry name" value="MRP-63"/>
    <property type="match status" value="1"/>
</dbReference>
<dbReference type="RefSeq" id="XP_002738467.1">
    <property type="nucleotide sequence ID" value="XM_002738421.2"/>
</dbReference>
<dbReference type="GeneID" id="100374887"/>
<reference evidence="2" key="1">
    <citation type="submission" date="2025-08" db="UniProtKB">
        <authorList>
            <consortium name="RefSeq"/>
        </authorList>
    </citation>
    <scope>IDENTIFICATION</scope>
    <source>
        <tissue evidence="2">Testes</tissue>
    </source>
</reference>
<protein>
    <submittedName>
        <fullName evidence="2">Ribosomal protein 63, mitochondrial-like</fullName>
    </submittedName>
</protein>